<evidence type="ECO:0000256" key="3">
    <source>
        <dbReference type="ARBA" id="ARBA00022575"/>
    </source>
</evidence>
<evidence type="ECO:0000313" key="13">
    <source>
        <dbReference type="Proteomes" id="UP000317901"/>
    </source>
</evidence>
<dbReference type="Gene3D" id="3.20.20.70">
    <property type="entry name" value="Aldolase class I"/>
    <property type="match status" value="1"/>
</dbReference>
<dbReference type="RefSeq" id="WP_146426931.1">
    <property type="nucleotide sequence ID" value="NZ_CP142033.1"/>
</dbReference>
<evidence type="ECO:0000256" key="4">
    <source>
        <dbReference type="ARBA" id="ARBA00022630"/>
    </source>
</evidence>
<evidence type="ECO:0000256" key="9">
    <source>
        <dbReference type="ARBA" id="ARBA00031155"/>
    </source>
</evidence>
<evidence type="ECO:0000313" key="12">
    <source>
        <dbReference type="EMBL" id="TWR85710.1"/>
    </source>
</evidence>
<dbReference type="OrthoDB" id="9778912at2"/>
<comment type="catalytic activity">
    <reaction evidence="10">
        <text>3 propionate 3-nitronate + 3 O2 + H2O = 3 3-oxopropanoate + 2 nitrate + nitrite + H2O2 + 3 H(+)</text>
        <dbReference type="Rhea" id="RHEA:57332"/>
        <dbReference type="ChEBI" id="CHEBI:15377"/>
        <dbReference type="ChEBI" id="CHEBI:15378"/>
        <dbReference type="ChEBI" id="CHEBI:15379"/>
        <dbReference type="ChEBI" id="CHEBI:16240"/>
        <dbReference type="ChEBI" id="CHEBI:16301"/>
        <dbReference type="ChEBI" id="CHEBI:17632"/>
        <dbReference type="ChEBI" id="CHEBI:33190"/>
        <dbReference type="ChEBI" id="CHEBI:136067"/>
    </reaction>
</comment>
<evidence type="ECO:0000256" key="11">
    <source>
        <dbReference type="ARBA" id="ARBA00067136"/>
    </source>
</evidence>
<dbReference type="InterPro" id="IPR004136">
    <property type="entry name" value="NMO"/>
</dbReference>
<dbReference type="PANTHER" id="PTHR42747">
    <property type="entry name" value="NITRONATE MONOOXYGENASE-RELATED"/>
    <property type="match status" value="1"/>
</dbReference>
<evidence type="ECO:0000256" key="2">
    <source>
        <dbReference type="ARBA" id="ARBA00009881"/>
    </source>
</evidence>
<keyword evidence="8 12" id="KW-0503">Monooxygenase</keyword>
<evidence type="ECO:0000256" key="6">
    <source>
        <dbReference type="ARBA" id="ARBA00022741"/>
    </source>
</evidence>
<keyword evidence="6" id="KW-0547">Nucleotide-binding</keyword>
<dbReference type="SUPFAM" id="SSF51412">
    <property type="entry name" value="Inosine monophosphate dehydrogenase (IMPDH)"/>
    <property type="match status" value="1"/>
</dbReference>
<dbReference type="GO" id="GO:0018580">
    <property type="term" value="F:nitronate monooxygenase activity"/>
    <property type="evidence" value="ECO:0007669"/>
    <property type="project" value="InterPro"/>
</dbReference>
<accession>A0A5C5PTP3</accession>
<gene>
    <name evidence="12" type="ORF">FJD37_18860</name>
</gene>
<organism evidence="12 13">
    <name type="scientific">Pseudomonas saxonica</name>
    <dbReference type="NCBI Taxonomy" id="2600598"/>
    <lineage>
        <taxon>Bacteria</taxon>
        <taxon>Pseudomonadati</taxon>
        <taxon>Pseudomonadota</taxon>
        <taxon>Gammaproteobacteria</taxon>
        <taxon>Pseudomonadales</taxon>
        <taxon>Pseudomonadaceae</taxon>
        <taxon>Pseudomonas</taxon>
    </lineage>
</organism>
<dbReference type="EMBL" id="VFIP01000045">
    <property type="protein sequence ID" value="TWR85710.1"/>
    <property type="molecule type" value="Genomic_DNA"/>
</dbReference>
<dbReference type="InterPro" id="IPR013785">
    <property type="entry name" value="Aldolase_TIM"/>
</dbReference>
<comment type="similarity">
    <text evidence="2">Belongs to the nitronate monooxygenase family. NMO class I subfamily.</text>
</comment>
<comment type="cofactor">
    <cofactor evidence="1">
        <name>FMN</name>
        <dbReference type="ChEBI" id="CHEBI:58210"/>
    </cofactor>
</comment>
<proteinExistence type="inferred from homology"/>
<name>A0A5C5PTP3_9PSED</name>
<evidence type="ECO:0000256" key="5">
    <source>
        <dbReference type="ARBA" id="ARBA00022643"/>
    </source>
</evidence>
<reference evidence="12 13" key="1">
    <citation type="submission" date="2019-06" db="EMBL/GenBank/DDBJ databases">
        <title>Pseudomonas bimorpha sp. nov. isolated from bovine raw milk and skim milk concentrate.</title>
        <authorList>
            <person name="Hofmann K."/>
            <person name="Huptas C."/>
            <person name="Doll E."/>
            <person name="Scherer S."/>
            <person name="Wenning M."/>
        </authorList>
    </citation>
    <scope>NUCLEOTIDE SEQUENCE [LARGE SCALE GENOMIC DNA]</scope>
    <source>
        <strain evidence="12 13">DSM 108990</strain>
    </source>
</reference>
<keyword evidence="5" id="KW-0288">FMN</keyword>
<sequence>MPRWPDSRFTDLTGITHPIIQAPMLGAGSEVMTGVAQAGGLGSLACATLSHEAIRAEVAAFRAMSDQPLNLNFFCHQAPQPDEARAQRWKALFKPYYIELGADFDAPTPVSSRAPFDEATCALVEELRPQVVSFHFGLPAAALVARVKASGAKIISSATTVAEAQWLECHGCDAIIAMGYEAGGHRAMFLSTDLASQIGTFALVPQVVDAVSVPVIAAGGIADARGIAAAFALGASAVQIGTAYLFCPQAKVSQPHYKALREAGSSDTALTNLFTGRPARGILNRVMREMGPINPQAPAFPLAGGILLPLKAISEPAGSGDFINLWAGQAFALSPGRTAQLSAYELTRRLVDDYAARSTGK</sequence>
<evidence type="ECO:0000256" key="8">
    <source>
        <dbReference type="ARBA" id="ARBA00023033"/>
    </source>
</evidence>
<dbReference type="GO" id="GO:0000166">
    <property type="term" value="F:nucleotide binding"/>
    <property type="evidence" value="ECO:0007669"/>
    <property type="project" value="UniProtKB-KW"/>
</dbReference>
<evidence type="ECO:0000256" key="10">
    <source>
        <dbReference type="ARBA" id="ARBA00049401"/>
    </source>
</evidence>
<dbReference type="Pfam" id="PF03060">
    <property type="entry name" value="NMO"/>
    <property type="match status" value="1"/>
</dbReference>
<evidence type="ECO:0000256" key="7">
    <source>
        <dbReference type="ARBA" id="ARBA00023002"/>
    </source>
</evidence>
<dbReference type="AlphaFoldDB" id="A0A5C5PTP3"/>
<dbReference type="CDD" id="cd04730">
    <property type="entry name" value="NPD_like"/>
    <property type="match status" value="1"/>
</dbReference>
<dbReference type="PANTHER" id="PTHR42747:SF3">
    <property type="entry name" value="NITRONATE MONOOXYGENASE-RELATED"/>
    <property type="match status" value="1"/>
</dbReference>
<comment type="caution">
    <text evidence="12">The sequence shown here is derived from an EMBL/GenBank/DDBJ whole genome shotgun (WGS) entry which is preliminary data.</text>
</comment>
<dbReference type="FunFam" id="3.20.20.70:FF:000154">
    <property type="entry name" value="Probable nitronate monooxygenase"/>
    <property type="match status" value="1"/>
</dbReference>
<dbReference type="GO" id="GO:0009636">
    <property type="term" value="P:response to toxic substance"/>
    <property type="evidence" value="ECO:0007669"/>
    <property type="project" value="UniProtKB-KW"/>
</dbReference>
<keyword evidence="7" id="KW-0560">Oxidoreductase</keyword>
<protein>
    <recommendedName>
        <fullName evidence="11">Nitronate monooxygenase</fullName>
    </recommendedName>
    <alternativeName>
        <fullName evidence="9">Propionate 3-nitronate monooxygenase</fullName>
    </alternativeName>
</protein>
<dbReference type="Proteomes" id="UP000317901">
    <property type="component" value="Unassembled WGS sequence"/>
</dbReference>
<evidence type="ECO:0000256" key="1">
    <source>
        <dbReference type="ARBA" id="ARBA00001917"/>
    </source>
</evidence>
<keyword evidence="4" id="KW-0285">Flavoprotein</keyword>
<keyword evidence="3" id="KW-0216">Detoxification</keyword>